<protein>
    <submittedName>
        <fullName evidence="1">Nucleoside permease</fullName>
    </submittedName>
</protein>
<dbReference type="RefSeq" id="WP_085313766.1">
    <property type="nucleotide sequence ID" value="NZ_CP020750.1"/>
</dbReference>
<dbReference type="EMBL" id="CP020750">
    <property type="protein sequence ID" value="ARJ26099.1"/>
    <property type="molecule type" value="Genomic_DNA"/>
</dbReference>
<evidence type="ECO:0000313" key="1">
    <source>
        <dbReference type="EMBL" id="ARJ26099.1"/>
    </source>
</evidence>
<dbReference type="Proteomes" id="UP000192932">
    <property type="component" value="Plasmid unnamed7"/>
</dbReference>
<proteinExistence type="predicted"/>
<name>A0A1W6AJU3_BACMY</name>
<sequence length="149" mass="17376">MALDRWLTDEERARAAANGVNRERLNSRVYDFEWDLELAISAPIGTVRHEYERKYAKWLKLASKNGINISTFYSRLELGWECREAATKPVRKKSKAEKTWLNIAKQNGISYQTFMSRIHTRKWELEKAATTPPINTGRRCSVKVKEESL</sequence>
<accession>A0A1W6AJU3</accession>
<keyword evidence="1" id="KW-0614">Plasmid</keyword>
<dbReference type="AlphaFoldDB" id="A0A1W6AJU3"/>
<organism evidence="1 2">
    <name type="scientific">Bacillus mycoides</name>
    <dbReference type="NCBI Taxonomy" id="1405"/>
    <lineage>
        <taxon>Bacteria</taxon>
        <taxon>Bacillati</taxon>
        <taxon>Bacillota</taxon>
        <taxon>Bacilli</taxon>
        <taxon>Bacillales</taxon>
        <taxon>Bacillaceae</taxon>
        <taxon>Bacillus</taxon>
        <taxon>Bacillus cereus group</taxon>
    </lineage>
</organism>
<evidence type="ECO:0000313" key="2">
    <source>
        <dbReference type="Proteomes" id="UP000192932"/>
    </source>
</evidence>
<reference evidence="1 2" key="1">
    <citation type="submission" date="2017-04" db="EMBL/GenBank/DDBJ databases">
        <title>The Characteristic of a Fine Plant Growth-Promoting Rhizobacteria Bacillus mycoides Gnyt1 and its Whole Genome Sequencing Analysis.</title>
        <authorList>
            <person name="Li J.H."/>
            <person name="Yao T."/>
        </authorList>
    </citation>
    <scope>NUCLEOTIDE SEQUENCE [LARGE SCALE GENOMIC DNA]</scope>
    <source>
        <strain evidence="1 2">Gnyt1</strain>
        <plasmid evidence="2">Plasmid unnamed7</plasmid>
    </source>
</reference>
<geneLocation type="plasmid" evidence="1 2">
    <name>unnamed7</name>
</geneLocation>
<gene>
    <name evidence="1" type="ORF">B7492_34285</name>
</gene>